<comment type="caution">
    <text evidence="1">The sequence shown here is derived from an EMBL/GenBank/DDBJ whole genome shotgun (WGS) entry which is preliminary data.</text>
</comment>
<proteinExistence type="predicted"/>
<sequence length="129" mass="14515">MGANMEKMVLLYHFEGIRLAQAHKALEKLPFRIREVKKEEYGYPLGYLAGLPGILPLGKVYEGPQLEQEMVVFAGFIGDDIDKALDAFRQNGLAGVGLKAVLTETNQVWSSLQLFEELKKEHAQMHGKR</sequence>
<dbReference type="Proteomes" id="UP000261166">
    <property type="component" value="Unassembled WGS sequence"/>
</dbReference>
<gene>
    <name evidence="2" type="ORF">DWY69_10345</name>
    <name evidence="1" type="ORF">DXC51_06390</name>
</gene>
<evidence type="ECO:0000313" key="2">
    <source>
        <dbReference type="EMBL" id="RGE71872.1"/>
    </source>
</evidence>
<dbReference type="AlphaFoldDB" id="A0A3E3I976"/>
<evidence type="ECO:0000313" key="3">
    <source>
        <dbReference type="Proteomes" id="UP000260812"/>
    </source>
</evidence>
<evidence type="ECO:0000313" key="4">
    <source>
        <dbReference type="Proteomes" id="UP000261166"/>
    </source>
</evidence>
<keyword evidence="3" id="KW-1185">Reference proteome</keyword>
<reference evidence="1 4" key="1">
    <citation type="submission" date="2018-08" db="EMBL/GenBank/DDBJ databases">
        <title>A genome reference for cultivated species of the human gut microbiota.</title>
        <authorList>
            <person name="Zou Y."/>
            <person name="Xue W."/>
            <person name="Luo G."/>
        </authorList>
    </citation>
    <scope>NUCLEOTIDE SEQUENCE [LARGE SCALE GENOMIC DNA]</scope>
    <source>
        <strain evidence="2 4">AF26-4BH</strain>
        <strain evidence="1">TF05-5AC</strain>
    </source>
</reference>
<dbReference type="Proteomes" id="UP000260812">
    <property type="component" value="Unassembled WGS sequence"/>
</dbReference>
<name>A0A3E3I976_9FIRM</name>
<organism evidence="1 3">
    <name type="scientific">Eisenbergiella massiliensis</name>
    <dbReference type="NCBI Taxonomy" id="1720294"/>
    <lineage>
        <taxon>Bacteria</taxon>
        <taxon>Bacillati</taxon>
        <taxon>Bacillota</taxon>
        <taxon>Clostridia</taxon>
        <taxon>Lachnospirales</taxon>
        <taxon>Lachnospiraceae</taxon>
        <taxon>Eisenbergiella</taxon>
    </lineage>
</organism>
<dbReference type="Pfam" id="PF12646">
    <property type="entry name" value="DUF3783"/>
    <property type="match status" value="1"/>
</dbReference>
<accession>A0A3E3I976</accession>
<dbReference type="EMBL" id="QVLU01000008">
    <property type="protein sequence ID" value="RGE71872.1"/>
    <property type="molecule type" value="Genomic_DNA"/>
</dbReference>
<evidence type="ECO:0000313" key="1">
    <source>
        <dbReference type="EMBL" id="RGE63573.1"/>
    </source>
</evidence>
<dbReference type="EMBL" id="QVLV01000003">
    <property type="protein sequence ID" value="RGE63573.1"/>
    <property type="molecule type" value="Genomic_DNA"/>
</dbReference>
<protein>
    <submittedName>
        <fullName evidence="1">DUF3783 domain-containing protein</fullName>
    </submittedName>
</protein>
<dbReference type="InterPro" id="IPR016621">
    <property type="entry name" value="UCP014543"/>
</dbReference>